<evidence type="ECO:0008006" key="3">
    <source>
        <dbReference type="Google" id="ProtNLM"/>
    </source>
</evidence>
<proteinExistence type="predicted"/>
<dbReference type="PATRIC" id="fig|1232683.4.peg.1418"/>
<dbReference type="EMBL" id="JMQN01000018">
    <property type="protein sequence ID" value="KEA64193.1"/>
    <property type="molecule type" value="Genomic_DNA"/>
</dbReference>
<name>A0A081G088_9GAMM</name>
<evidence type="ECO:0000313" key="2">
    <source>
        <dbReference type="Proteomes" id="UP000028252"/>
    </source>
</evidence>
<evidence type="ECO:0000313" key="1">
    <source>
        <dbReference type="EMBL" id="KEA64193.1"/>
    </source>
</evidence>
<dbReference type="Proteomes" id="UP000028252">
    <property type="component" value="Unassembled WGS sequence"/>
</dbReference>
<gene>
    <name evidence="1" type="ORF">ADIMK_1439</name>
</gene>
<dbReference type="OrthoDB" id="6862397at2"/>
<accession>A0A081G088</accession>
<dbReference type="RefSeq" id="WP_036185631.1">
    <property type="nucleotide sequence ID" value="NZ_JMQN01000018.1"/>
</dbReference>
<reference evidence="1 2" key="1">
    <citation type="submission" date="2014-04" db="EMBL/GenBank/DDBJ databases">
        <title>Marinobacterium kochiensis sp. nov., isolated from sediment sample collected from Kochi backwaters in Kerala, India.</title>
        <authorList>
            <person name="Singh A."/>
            <person name="Pinnaka A.K."/>
        </authorList>
    </citation>
    <scope>NUCLEOTIDE SEQUENCE [LARGE SCALE GENOMIC DNA]</scope>
    <source>
        <strain evidence="1 2">AK27</strain>
    </source>
</reference>
<keyword evidence="2" id="KW-1185">Reference proteome</keyword>
<comment type="caution">
    <text evidence="1">The sequence shown here is derived from an EMBL/GenBank/DDBJ whole genome shotgun (WGS) entry which is preliminary data.</text>
</comment>
<dbReference type="eggNOG" id="ENOG5030717">
    <property type="taxonomic scope" value="Bacteria"/>
</dbReference>
<organism evidence="1 2">
    <name type="scientific">Marinobacterium lacunae</name>
    <dbReference type="NCBI Taxonomy" id="1232683"/>
    <lineage>
        <taxon>Bacteria</taxon>
        <taxon>Pseudomonadati</taxon>
        <taxon>Pseudomonadota</taxon>
        <taxon>Gammaproteobacteria</taxon>
        <taxon>Oceanospirillales</taxon>
        <taxon>Oceanospirillaceae</taxon>
        <taxon>Marinobacterium</taxon>
    </lineage>
</organism>
<sequence length="189" mass="20999">MSGVQSPVKRTPLHKRSIDVQGYRREDGLWEVEGILRDTKSYEMKLPDRGAIAPGGYLHNMVLTLTVDDQLTIVDARAGMDDTPYQDCPMAAAQYAALIGLRIRSGWMDDAKKAIGRSTGCTHLTELLPVLATAAIQTIRGYHLQHTPGFNRSDTEKSMVMNTCFGFREGGRAQKLLWPEETNTSESQD</sequence>
<dbReference type="AlphaFoldDB" id="A0A081G088"/>
<dbReference type="STRING" id="1232683.ADIMK_1439"/>
<protein>
    <recommendedName>
        <fullName evidence="3">DUF2889 domain-containing protein</fullName>
    </recommendedName>
</protein>
<dbReference type="Pfam" id="PF11136">
    <property type="entry name" value="DUF2889"/>
    <property type="match status" value="1"/>
</dbReference>
<dbReference type="InterPro" id="IPR021312">
    <property type="entry name" value="DUF2889"/>
</dbReference>